<keyword evidence="1" id="KW-0597">Phosphoprotein</keyword>
<evidence type="ECO:0000313" key="3">
    <source>
        <dbReference type="RefSeq" id="XP_020014405.1"/>
    </source>
</evidence>
<dbReference type="InterPro" id="IPR023246">
    <property type="entry name" value="AUTS2"/>
</dbReference>
<evidence type="ECO:0000256" key="2">
    <source>
        <dbReference type="SAM" id="MobiDB-lite"/>
    </source>
</evidence>
<dbReference type="OrthoDB" id="9808396at2759"/>
<dbReference type="KEGG" id="ccan:109683137"/>
<sequence length="271" mass="28309">MDGPTRGHGLRKKRRSRSQRDRERRSRGGLGAGVAGGGGAGRTRAPSLASSSGSDKEDNGKPPSSTPSRPRPPRRKRRESTSAEEDIIDGFAMTSFVTFEALEVRGGPPSHSPCLSPSLSPVPLLCTTPLSCAQALLPPPTPAAFWAVCPSVCLSRLRSHCWRGAGGTGRQAAGGTPQAVPGSLDLLLLARLSLAPPPCTPSTADGQKERGSTITTMRPLSTECSVPTSSSSPSPIMASWLVEVSLLGLGRLWTVLCVLSPRPYVPVCLAS</sequence>
<evidence type="ECO:0000256" key="1">
    <source>
        <dbReference type="ARBA" id="ARBA00022553"/>
    </source>
</evidence>
<name>A0A8B7U9D8_CASCN</name>
<dbReference type="AlphaFoldDB" id="A0A8B7U9D8"/>
<feature type="compositionally biased region" description="Basic residues" evidence="2">
    <location>
        <begin position="8"/>
        <end position="17"/>
    </location>
</feature>
<dbReference type="PANTHER" id="PTHR14429">
    <property type="entry name" value="FIBROSIN FAMILY MEMBER"/>
    <property type="match status" value="1"/>
</dbReference>
<accession>A0A8B7U9D8</accession>
<protein>
    <submittedName>
        <fullName evidence="3">Uncharacterized protein LOC109683137</fullName>
    </submittedName>
</protein>
<dbReference type="PANTHER" id="PTHR14429:SF5">
    <property type="entry name" value="AUTISM SUSCEPTIBILITY GENE 2 PROTEIN"/>
    <property type="match status" value="1"/>
</dbReference>
<reference evidence="3" key="1">
    <citation type="submission" date="2025-08" db="UniProtKB">
        <authorList>
            <consortium name="RefSeq"/>
        </authorList>
    </citation>
    <scope>IDENTIFICATION</scope>
    <source>
        <tissue evidence="3">Leukocyte</tissue>
    </source>
</reference>
<feature type="compositionally biased region" description="Gly residues" evidence="2">
    <location>
        <begin position="28"/>
        <end position="41"/>
    </location>
</feature>
<proteinExistence type="predicted"/>
<feature type="region of interest" description="Disordered" evidence="2">
    <location>
        <begin position="1"/>
        <end position="87"/>
    </location>
</feature>
<organism evidence="3">
    <name type="scientific">Castor canadensis</name>
    <name type="common">American beaver</name>
    <dbReference type="NCBI Taxonomy" id="51338"/>
    <lineage>
        <taxon>Eukaryota</taxon>
        <taxon>Metazoa</taxon>
        <taxon>Chordata</taxon>
        <taxon>Craniata</taxon>
        <taxon>Vertebrata</taxon>
        <taxon>Euteleostomi</taxon>
        <taxon>Mammalia</taxon>
        <taxon>Eutheria</taxon>
        <taxon>Euarchontoglires</taxon>
        <taxon>Glires</taxon>
        <taxon>Rodentia</taxon>
        <taxon>Castorimorpha</taxon>
        <taxon>Castoridae</taxon>
        <taxon>Castor</taxon>
    </lineage>
</organism>
<dbReference type="RefSeq" id="XP_020014405.1">
    <property type="nucleotide sequence ID" value="XM_020158816.1"/>
</dbReference>
<gene>
    <name evidence="3" type="primary">LOC109683137</name>
</gene>